<name>A0A2S2PPA9_SCHGA</name>
<proteinExistence type="predicted"/>
<gene>
    <name evidence="1" type="ORF">g.161358</name>
</gene>
<reference evidence="1" key="1">
    <citation type="submission" date="2018-04" db="EMBL/GenBank/DDBJ databases">
        <title>Transcriptome of Schizaphis graminum biotype I.</title>
        <authorList>
            <person name="Scully E.D."/>
            <person name="Geib S.M."/>
            <person name="Palmer N.A."/>
            <person name="Koch K."/>
            <person name="Bradshaw J."/>
            <person name="Heng-Moss T."/>
            <person name="Sarath G."/>
        </authorList>
    </citation>
    <scope>NUCLEOTIDE SEQUENCE</scope>
</reference>
<protein>
    <recommendedName>
        <fullName evidence="2">DNA endonuclease RBBP8</fullName>
    </recommendedName>
</protein>
<sequence>MNIQNEGEVHVKMLTDVCQNVCTFIKTMTINNMSKIETNDLHCVCSKLKIKLEQINELVKTLANLLNFSTDQDLSAVDILTQWILSLSNKNTEYAKKRKLYSSYSPLKLSLKDKTEFNESFKKKSMCGISEGISEKENKIKSQDEVNNFWKLQVKRDGNPSDLLKKSKQTTLMLQPKKEKVKMDITTFSSPTPKISILNSSNLLSPEMFNFKNNTTKDICESNIIHNTQLNDLDNTFSNNFNKMMNPSKNVLSIVKTNNLKLKETSISHDKTENHIQSNDETNCSPINISMSILNNATTLKKQSKIPNNDLLDSFDIIPGLNDKKNDLPNYKFKEDPVRKHNERKLLNGWDCKDCCKFYEENNDNPLDAKNAMNHFSRHRSVKHQHHAPTPPGFWDPM</sequence>
<accession>A0A2S2PPA9</accession>
<dbReference type="AlphaFoldDB" id="A0A2S2PPA9"/>
<evidence type="ECO:0000313" key="1">
    <source>
        <dbReference type="EMBL" id="MBY30676.1"/>
    </source>
</evidence>
<evidence type="ECO:0008006" key="2">
    <source>
        <dbReference type="Google" id="ProtNLM"/>
    </source>
</evidence>
<dbReference type="EMBL" id="GGMR01018057">
    <property type="protein sequence ID" value="MBY30676.1"/>
    <property type="molecule type" value="Transcribed_RNA"/>
</dbReference>
<organism evidence="1">
    <name type="scientific">Schizaphis graminum</name>
    <name type="common">Green bug aphid</name>
    <dbReference type="NCBI Taxonomy" id="13262"/>
    <lineage>
        <taxon>Eukaryota</taxon>
        <taxon>Metazoa</taxon>
        <taxon>Ecdysozoa</taxon>
        <taxon>Arthropoda</taxon>
        <taxon>Hexapoda</taxon>
        <taxon>Insecta</taxon>
        <taxon>Pterygota</taxon>
        <taxon>Neoptera</taxon>
        <taxon>Paraneoptera</taxon>
        <taxon>Hemiptera</taxon>
        <taxon>Sternorrhyncha</taxon>
        <taxon>Aphidomorpha</taxon>
        <taxon>Aphidoidea</taxon>
        <taxon>Aphididae</taxon>
        <taxon>Aphidini</taxon>
        <taxon>Schizaphis</taxon>
    </lineage>
</organism>